<evidence type="ECO:0000256" key="2">
    <source>
        <dbReference type="ARBA" id="ARBA00022448"/>
    </source>
</evidence>
<dbReference type="PANTHER" id="PTHR23500">
    <property type="entry name" value="SOLUTE CARRIER FAMILY 2, FACILITATED GLUCOSE TRANSPORTER"/>
    <property type="match status" value="1"/>
</dbReference>
<dbReference type="Proteomes" id="UP001415857">
    <property type="component" value="Unassembled WGS sequence"/>
</dbReference>
<reference evidence="3 4" key="1">
    <citation type="journal article" date="2024" name="Plant J.">
        <title>Genome sequences and population genomics reveal climatic adaptation and genomic divergence between two closely related sweetgum species.</title>
        <authorList>
            <person name="Xu W.Q."/>
            <person name="Ren C.Q."/>
            <person name="Zhang X.Y."/>
            <person name="Comes H.P."/>
            <person name="Liu X.H."/>
            <person name="Li Y.G."/>
            <person name="Kettle C.J."/>
            <person name="Jalonen R."/>
            <person name="Gaisberger H."/>
            <person name="Ma Y.Z."/>
            <person name="Qiu Y.X."/>
        </authorList>
    </citation>
    <scope>NUCLEOTIDE SEQUENCE [LARGE SCALE GENOMIC DNA]</scope>
    <source>
        <strain evidence="3">Hangzhou</strain>
    </source>
</reference>
<dbReference type="EMBL" id="JBBPBK010000015">
    <property type="protein sequence ID" value="KAK9269679.1"/>
    <property type="molecule type" value="Genomic_DNA"/>
</dbReference>
<gene>
    <name evidence="3" type="ORF">L1049_001457</name>
</gene>
<keyword evidence="2" id="KW-0813">Transport</keyword>
<evidence type="ECO:0000313" key="3">
    <source>
        <dbReference type="EMBL" id="KAK9269679.1"/>
    </source>
</evidence>
<dbReference type="PANTHER" id="PTHR23500:SF44">
    <property type="entry name" value="SUGAR TRANSPORT PROTEIN 5"/>
    <property type="match status" value="1"/>
</dbReference>
<name>A0AAP0NEA6_LIQFO</name>
<dbReference type="InterPro" id="IPR045262">
    <property type="entry name" value="STP/PLT_plant"/>
</dbReference>
<keyword evidence="4" id="KW-1185">Reference proteome</keyword>
<sequence length="93" mass="9575">MVLGGCTFLAGATFNGGAANVAILILGPILLGFRVGFTNQIEWTDTSNIASVTNIVHNIDISSYVTMKATPIYLSEMAPPNGAAPSTQASNSS</sequence>
<protein>
    <submittedName>
        <fullName evidence="3">Uncharacterized protein</fullName>
    </submittedName>
</protein>
<accession>A0AAP0NEA6</accession>
<proteinExistence type="inferred from homology"/>
<dbReference type="GO" id="GO:0015144">
    <property type="term" value="F:carbohydrate transmembrane transporter activity"/>
    <property type="evidence" value="ECO:0007669"/>
    <property type="project" value="InterPro"/>
</dbReference>
<comment type="caution">
    <text evidence="3">The sequence shown here is derived from an EMBL/GenBank/DDBJ whole genome shotgun (WGS) entry which is preliminary data.</text>
</comment>
<dbReference type="AlphaFoldDB" id="A0AAP0NEA6"/>
<comment type="similarity">
    <text evidence="1">Belongs to the major facilitator superfamily. Sugar transporter (TC 2.A.1.1) family.</text>
</comment>
<evidence type="ECO:0000256" key="1">
    <source>
        <dbReference type="ARBA" id="ARBA00010992"/>
    </source>
</evidence>
<organism evidence="3 4">
    <name type="scientific">Liquidambar formosana</name>
    <name type="common">Formosan gum</name>
    <dbReference type="NCBI Taxonomy" id="63359"/>
    <lineage>
        <taxon>Eukaryota</taxon>
        <taxon>Viridiplantae</taxon>
        <taxon>Streptophyta</taxon>
        <taxon>Embryophyta</taxon>
        <taxon>Tracheophyta</taxon>
        <taxon>Spermatophyta</taxon>
        <taxon>Magnoliopsida</taxon>
        <taxon>eudicotyledons</taxon>
        <taxon>Gunneridae</taxon>
        <taxon>Pentapetalae</taxon>
        <taxon>Saxifragales</taxon>
        <taxon>Altingiaceae</taxon>
        <taxon>Liquidambar</taxon>
    </lineage>
</organism>
<evidence type="ECO:0000313" key="4">
    <source>
        <dbReference type="Proteomes" id="UP001415857"/>
    </source>
</evidence>